<dbReference type="PANTHER" id="PTHR12459:SF19">
    <property type="entry name" value="TRANSMEMBRANE PROTEIN 135 N-TERMINAL DOMAIN-CONTAINING PROTEIN"/>
    <property type="match status" value="1"/>
</dbReference>
<gene>
    <name evidence="1" type="ORF">MPDQ_001702</name>
</gene>
<dbReference type="OrthoDB" id="291792at2759"/>
<dbReference type="EMBL" id="VIFY01000148">
    <property type="protein sequence ID" value="TQB69527.1"/>
    <property type="molecule type" value="Genomic_DNA"/>
</dbReference>
<sequence>MPAAGASEPKADVHPVARNALRICLSAKEYKRLYEFALKHGSPSTLNKFPSPSRYEAIVRSKNKHNVTAVRTSLRVFLGTGMVLKFVGAIISKLRKEPSQNKLRTSILNSPNFRLSLSLSLTLLLHRFLYRFLVKLRSNLRSDDARPFRKRNPRISKALTSRFTPAVGASIAGFALGICPQNQLRMTIAIYTSTKSFEYLYNVLDQKGWLKDRPSWFGSWLLMPVSCAQLFHAFVFDREATPKWFGDIILNLSPSYIRSRPDAFPADRHWPDKYEIVDSLGTIADLRWPPFISPILHPSNRNTLPAAVKSLSPITGPAHPSISSLSCAVLHPDVPNCITAFLHHILLSVPPLARILTAVTLALSFRKLRAFLSHPISATNDISKHVLSITAALSAAVGTAWGSLCLWNALLSRSTLPTKRFFLSGALSGLPFAFISSNRTIYSAIFRAAVGTSWKAGVKRGVWKGLRGGELWVIVVAWAVIGSVLDSSPSAIEGKGLRKALVWMRGNGFSDPVETRRKKEKAASEDA</sequence>
<keyword evidence="2" id="KW-1185">Reference proteome</keyword>
<reference evidence="1 2" key="1">
    <citation type="submission" date="2019-06" db="EMBL/GenBank/DDBJ databases">
        <title>Wine fermentation using esterase from Monascus purpureus.</title>
        <authorList>
            <person name="Geng C."/>
            <person name="Zhang Y."/>
        </authorList>
    </citation>
    <scope>NUCLEOTIDE SEQUENCE [LARGE SCALE GENOMIC DNA]</scope>
    <source>
        <strain evidence="1">HQ1</strain>
    </source>
</reference>
<accession>A0A507QRB8</accession>
<evidence type="ECO:0008006" key="3">
    <source>
        <dbReference type="Google" id="ProtNLM"/>
    </source>
</evidence>
<evidence type="ECO:0000313" key="1">
    <source>
        <dbReference type="EMBL" id="TQB69527.1"/>
    </source>
</evidence>
<dbReference type="InterPro" id="IPR026749">
    <property type="entry name" value="Tmem135"/>
</dbReference>
<evidence type="ECO:0000313" key="2">
    <source>
        <dbReference type="Proteomes" id="UP000319663"/>
    </source>
</evidence>
<protein>
    <recommendedName>
        <fullName evidence="3">Transmembrane protein 135 N-terminal domain-containing protein</fullName>
    </recommendedName>
</protein>
<comment type="caution">
    <text evidence="1">The sequence shown here is derived from an EMBL/GenBank/DDBJ whole genome shotgun (WGS) entry which is preliminary data.</text>
</comment>
<dbReference type="Proteomes" id="UP000319663">
    <property type="component" value="Unassembled WGS sequence"/>
</dbReference>
<dbReference type="AlphaFoldDB" id="A0A507QRB8"/>
<name>A0A507QRB8_MONPU</name>
<organism evidence="1 2">
    <name type="scientific">Monascus purpureus</name>
    <name type="common">Red mold</name>
    <name type="synonym">Monascus anka</name>
    <dbReference type="NCBI Taxonomy" id="5098"/>
    <lineage>
        <taxon>Eukaryota</taxon>
        <taxon>Fungi</taxon>
        <taxon>Dikarya</taxon>
        <taxon>Ascomycota</taxon>
        <taxon>Pezizomycotina</taxon>
        <taxon>Eurotiomycetes</taxon>
        <taxon>Eurotiomycetidae</taxon>
        <taxon>Eurotiales</taxon>
        <taxon>Aspergillaceae</taxon>
        <taxon>Monascus</taxon>
    </lineage>
</organism>
<proteinExistence type="predicted"/>
<dbReference type="PANTHER" id="PTHR12459">
    <property type="entry name" value="TRANSMEMBRANE PROTEIN 135-RELATED"/>
    <property type="match status" value="1"/>
</dbReference>